<dbReference type="PANTHER" id="PTHR11877:SF46">
    <property type="entry name" value="TYPE III POLYKETIDE SYNTHASE A"/>
    <property type="match status" value="1"/>
</dbReference>
<reference evidence="6 7" key="1">
    <citation type="journal article" date="2016" name="Nat. Commun.">
        <title>Thousands of microbial genomes shed light on interconnected biogeochemical processes in an aquifer system.</title>
        <authorList>
            <person name="Anantharaman K."/>
            <person name="Brown C.T."/>
            <person name="Hug L.A."/>
            <person name="Sharon I."/>
            <person name="Castelle C.J."/>
            <person name="Probst A.J."/>
            <person name="Thomas B.C."/>
            <person name="Singh A."/>
            <person name="Wilkins M.J."/>
            <person name="Karaoz U."/>
            <person name="Brodie E.L."/>
            <person name="Williams K.H."/>
            <person name="Hubbard S.S."/>
            <person name="Banfield J.F."/>
        </authorList>
    </citation>
    <scope>NUCLEOTIDE SEQUENCE [LARGE SCALE GENOMIC DNA]</scope>
</reference>
<dbReference type="Pfam" id="PF08392">
    <property type="entry name" value="FAE1_CUT1_RppA"/>
    <property type="match status" value="1"/>
</dbReference>
<dbReference type="EMBL" id="MGDF01000182">
    <property type="protein sequence ID" value="OGL43601.1"/>
    <property type="molecule type" value="Genomic_DNA"/>
</dbReference>
<dbReference type="Gene3D" id="3.40.47.10">
    <property type="match status" value="2"/>
</dbReference>
<dbReference type="InterPro" id="IPR013601">
    <property type="entry name" value="FAE1_typ3_polyketide_synth"/>
</dbReference>
<comment type="caution">
    <text evidence="6">The sequence shown here is derived from an EMBL/GenBank/DDBJ whole genome shotgun (WGS) entry which is preliminary data.</text>
</comment>
<accession>A0A1F7RQ52</accession>
<dbReference type="AlphaFoldDB" id="A0A1F7RQ52"/>
<evidence type="ECO:0000256" key="2">
    <source>
        <dbReference type="ARBA" id="ARBA00022679"/>
    </source>
</evidence>
<name>A0A1F7RQ52_9BACT</name>
<evidence type="ECO:0000256" key="1">
    <source>
        <dbReference type="ARBA" id="ARBA00005531"/>
    </source>
</evidence>
<dbReference type="SUPFAM" id="SSF53901">
    <property type="entry name" value="Thiolase-like"/>
    <property type="match status" value="1"/>
</dbReference>
<feature type="domain" description="Chalcone/stilbene synthase C-terminal" evidence="4">
    <location>
        <begin position="232"/>
        <end position="347"/>
    </location>
</feature>
<proteinExistence type="inferred from homology"/>
<sequence>MDIKKEKIPMILSIGTANPEKSYTQEEIYKISGYKSKKIESIFLNSSIAKRHMFFTEEDPVPNENLDQLHRRYKKGSISIGTEAVRRCLKNARVEAKEIDFIIATSCTGYLCPGLSSIMVKEFQMRENIQRTDIQGMGCAGALPSIQRAYDHIRAYPEHKVLLLCVEICSAAYYLNGSMETIIGNAICGDGAAAMLISNGSSDSGQRILGFQSEVDSEFLDSVGLCYENGRLKIILGKEIQKLAGPSVNKAVKELIGRNGLEKKDIKHWVIHPGGRNVIENIREELGLKEEDIRHSKLILSNYGNMSSPTVIFVLEETIKCGNPKKGDYGVMIALGPGLAAETALLQW</sequence>
<feature type="domain" description="FAE" evidence="5">
    <location>
        <begin position="80"/>
        <end position="207"/>
    </location>
</feature>
<evidence type="ECO:0000259" key="4">
    <source>
        <dbReference type="Pfam" id="PF02797"/>
    </source>
</evidence>
<dbReference type="GO" id="GO:0016747">
    <property type="term" value="F:acyltransferase activity, transferring groups other than amino-acyl groups"/>
    <property type="evidence" value="ECO:0007669"/>
    <property type="project" value="InterPro"/>
</dbReference>
<dbReference type="InterPro" id="IPR012328">
    <property type="entry name" value="Chalcone/stilbene_synt_C"/>
</dbReference>
<dbReference type="GO" id="GO:0030639">
    <property type="term" value="P:polyketide biosynthetic process"/>
    <property type="evidence" value="ECO:0007669"/>
    <property type="project" value="TreeGrafter"/>
</dbReference>
<evidence type="ECO:0008006" key="8">
    <source>
        <dbReference type="Google" id="ProtNLM"/>
    </source>
</evidence>
<keyword evidence="2" id="KW-0808">Transferase</keyword>
<organism evidence="6 7">
    <name type="scientific">Candidatus Schekmanbacteria bacterium RBG_16_38_11</name>
    <dbReference type="NCBI Taxonomy" id="1817880"/>
    <lineage>
        <taxon>Bacteria</taxon>
        <taxon>Candidatus Schekmaniibacteriota</taxon>
    </lineage>
</organism>
<dbReference type="Proteomes" id="UP000178435">
    <property type="component" value="Unassembled WGS sequence"/>
</dbReference>
<comment type="similarity">
    <text evidence="1">Belongs to the thiolase-like superfamily. Chalcone/stilbene synthases family.</text>
</comment>
<dbReference type="CDD" id="cd00831">
    <property type="entry name" value="CHS_like"/>
    <property type="match status" value="1"/>
</dbReference>
<dbReference type="PANTHER" id="PTHR11877">
    <property type="entry name" value="HYDROXYMETHYLGLUTARYL-COA SYNTHASE"/>
    <property type="match status" value="1"/>
</dbReference>
<protein>
    <recommendedName>
        <fullName evidence="8">3-oxoacyl-ACP synthase</fullName>
    </recommendedName>
</protein>
<dbReference type="Pfam" id="PF02797">
    <property type="entry name" value="Chal_sti_synt_C"/>
    <property type="match status" value="1"/>
</dbReference>
<dbReference type="PIRSF" id="PIRSF000451">
    <property type="entry name" value="PKS_III"/>
    <property type="match status" value="1"/>
</dbReference>
<dbReference type="GO" id="GO:0006633">
    <property type="term" value="P:fatty acid biosynthetic process"/>
    <property type="evidence" value="ECO:0007669"/>
    <property type="project" value="InterPro"/>
</dbReference>
<gene>
    <name evidence="6" type="ORF">A2149_01390</name>
</gene>
<feature type="active site" description="Acyl-thioester intermediate" evidence="3">
    <location>
        <position position="139"/>
    </location>
</feature>
<evidence type="ECO:0000259" key="5">
    <source>
        <dbReference type="Pfam" id="PF08392"/>
    </source>
</evidence>
<evidence type="ECO:0000256" key="3">
    <source>
        <dbReference type="PIRSR" id="PIRSR000451-1"/>
    </source>
</evidence>
<dbReference type="GO" id="GO:0016020">
    <property type="term" value="C:membrane"/>
    <property type="evidence" value="ECO:0007669"/>
    <property type="project" value="InterPro"/>
</dbReference>
<dbReference type="InterPro" id="IPR011141">
    <property type="entry name" value="Polyketide_synthase_type-III"/>
</dbReference>
<evidence type="ECO:0000313" key="6">
    <source>
        <dbReference type="EMBL" id="OGL43601.1"/>
    </source>
</evidence>
<evidence type="ECO:0000313" key="7">
    <source>
        <dbReference type="Proteomes" id="UP000178435"/>
    </source>
</evidence>
<dbReference type="InterPro" id="IPR016039">
    <property type="entry name" value="Thiolase-like"/>
</dbReference>